<dbReference type="OrthoDB" id="1274908at2"/>
<organism evidence="2 3">
    <name type="scientific">Chryseobacterium scophthalmum</name>
    <dbReference type="NCBI Taxonomy" id="59733"/>
    <lineage>
        <taxon>Bacteria</taxon>
        <taxon>Pseudomonadati</taxon>
        <taxon>Bacteroidota</taxon>
        <taxon>Flavobacteriia</taxon>
        <taxon>Flavobacteriales</taxon>
        <taxon>Weeksellaceae</taxon>
        <taxon>Chryseobacterium group</taxon>
        <taxon>Chryseobacterium</taxon>
    </lineage>
</organism>
<dbReference type="AlphaFoldDB" id="A0A1N6F0A7"/>
<accession>A0A1N6F0A7</accession>
<dbReference type="RefSeq" id="WP_074229056.1">
    <property type="nucleotide sequence ID" value="NZ_FSRQ01000001.1"/>
</dbReference>
<keyword evidence="1" id="KW-0732">Signal</keyword>
<feature type="chain" id="PRO_5013133877" evidence="1">
    <location>
        <begin position="23"/>
        <end position="93"/>
    </location>
</feature>
<gene>
    <name evidence="2" type="ORF">SAMN05421769_0861</name>
</gene>
<dbReference type="EMBL" id="FSRQ01000001">
    <property type="protein sequence ID" value="SIN88647.1"/>
    <property type="molecule type" value="Genomic_DNA"/>
</dbReference>
<name>A0A1N6F0A7_9FLAO</name>
<evidence type="ECO:0000256" key="1">
    <source>
        <dbReference type="SAM" id="SignalP"/>
    </source>
</evidence>
<evidence type="ECO:0000313" key="2">
    <source>
        <dbReference type="EMBL" id="SIN88647.1"/>
    </source>
</evidence>
<protein>
    <submittedName>
        <fullName evidence="2">Uncharacterized protein</fullName>
    </submittedName>
</protein>
<reference evidence="3" key="1">
    <citation type="submission" date="2016-12" db="EMBL/GenBank/DDBJ databases">
        <authorList>
            <person name="Varghese N."/>
            <person name="Submissions S."/>
        </authorList>
    </citation>
    <scope>NUCLEOTIDE SEQUENCE [LARGE SCALE GENOMIC DNA]</scope>
    <source>
        <strain evidence="3">DSM 16779</strain>
    </source>
</reference>
<keyword evidence="3" id="KW-1185">Reference proteome</keyword>
<proteinExistence type="predicted"/>
<dbReference type="Proteomes" id="UP000184782">
    <property type="component" value="Unassembled WGS sequence"/>
</dbReference>
<sequence>MKILSKVIGLFLIVFSIMLSQAAPLQRGHGHGPHKKHHYHGHHKPKYKKVVYYKAPRHYKKHYYKPARPHHYSHKKYRHPRVYHSRPVIVVNL</sequence>
<feature type="signal peptide" evidence="1">
    <location>
        <begin position="1"/>
        <end position="22"/>
    </location>
</feature>
<evidence type="ECO:0000313" key="3">
    <source>
        <dbReference type="Proteomes" id="UP000184782"/>
    </source>
</evidence>